<evidence type="ECO:0000256" key="3">
    <source>
        <dbReference type="ARBA" id="ARBA00022553"/>
    </source>
</evidence>
<dbReference type="Gene3D" id="3.40.50.2300">
    <property type="match status" value="1"/>
</dbReference>
<keyword evidence="7" id="KW-0808">Transferase</keyword>
<dbReference type="InterPro" id="IPR003661">
    <property type="entry name" value="HisK_dim/P_dom"/>
</dbReference>
<dbReference type="Proteomes" id="UP000189670">
    <property type="component" value="Unassembled WGS sequence"/>
</dbReference>
<comment type="caution">
    <text evidence="7">The sequence shown here is derived from an EMBL/GenBank/DDBJ whole genome shotgun (WGS) entry which is preliminary data.</text>
</comment>
<evidence type="ECO:0000256" key="1">
    <source>
        <dbReference type="ARBA" id="ARBA00000085"/>
    </source>
</evidence>
<sequence>MQFNNKSPLRTILVVDDTEANVKILMNILNMAGYNVLPAYNGHMGLTLAEDNLPDLILLDIMMPGILGYDVCEQLKANPVTRDIPVIFISALSRVFDKVRAFNVGGVDYITKPFEPEEVLARVQLHLSLISAQKELQEKNNQLKHASQAKSLFLANMSHEIRTPMNAIINMIHLLLDTRLSLEQKEYAQTAMLSSELLLSLINDILDFSKIESGKLVLENVHFHLPGMVDSIVKIQESKAAEKNLYLSIQSVPDIYLIGDPVRLRQIMLNLVSNAIKFTHEGGIEVLVSIKSQVKNNIELEFVIKDTGIGISKESQKIFLNHFLRPIVPQPENMVAPVWDWQSPKSLLN</sequence>
<dbReference type="Gene3D" id="6.10.250.690">
    <property type="match status" value="1"/>
</dbReference>
<gene>
    <name evidence="7" type="ORF">OMM_05059</name>
</gene>
<dbReference type="InterPro" id="IPR036097">
    <property type="entry name" value="HisK_dim/P_sf"/>
</dbReference>
<keyword evidence="7" id="KW-0418">Kinase</keyword>
<dbReference type="Pfam" id="PF00512">
    <property type="entry name" value="HisKA"/>
    <property type="match status" value="1"/>
</dbReference>
<dbReference type="EMBL" id="ATBP01001308">
    <property type="protein sequence ID" value="ETR67588.1"/>
    <property type="molecule type" value="Genomic_DNA"/>
</dbReference>
<dbReference type="CDD" id="cd00082">
    <property type="entry name" value="HisKA"/>
    <property type="match status" value="1"/>
</dbReference>
<feature type="domain" description="Histidine kinase" evidence="5">
    <location>
        <begin position="156"/>
        <end position="325"/>
    </location>
</feature>
<dbReference type="PANTHER" id="PTHR45339">
    <property type="entry name" value="HYBRID SIGNAL TRANSDUCTION HISTIDINE KINASE J"/>
    <property type="match status" value="1"/>
</dbReference>
<dbReference type="Pfam" id="PF02518">
    <property type="entry name" value="HATPase_c"/>
    <property type="match status" value="1"/>
</dbReference>
<evidence type="ECO:0000313" key="7">
    <source>
        <dbReference type="EMBL" id="ETR67588.1"/>
    </source>
</evidence>
<dbReference type="PANTHER" id="PTHR45339:SF5">
    <property type="entry name" value="HISTIDINE KINASE"/>
    <property type="match status" value="1"/>
</dbReference>
<dbReference type="InterPro" id="IPR001789">
    <property type="entry name" value="Sig_transdc_resp-reg_receiver"/>
</dbReference>
<dbReference type="Gene3D" id="3.30.565.10">
    <property type="entry name" value="Histidine kinase-like ATPase, C-terminal domain"/>
    <property type="match status" value="1"/>
</dbReference>
<dbReference type="AlphaFoldDB" id="A0A1V1NYF7"/>
<accession>A0A1V1NYF7</accession>
<dbReference type="SMART" id="SM00448">
    <property type="entry name" value="REC"/>
    <property type="match status" value="1"/>
</dbReference>
<feature type="domain" description="Response regulatory" evidence="6">
    <location>
        <begin position="11"/>
        <end position="127"/>
    </location>
</feature>
<keyword evidence="3 4" id="KW-0597">Phosphoprotein</keyword>
<name>A0A1V1NYF7_9BACT</name>
<dbReference type="InterPro" id="IPR011006">
    <property type="entry name" value="CheY-like_superfamily"/>
</dbReference>
<evidence type="ECO:0000313" key="8">
    <source>
        <dbReference type="Proteomes" id="UP000189670"/>
    </source>
</evidence>
<dbReference type="InterPro" id="IPR003594">
    <property type="entry name" value="HATPase_dom"/>
</dbReference>
<dbReference type="Gene3D" id="1.10.287.130">
    <property type="match status" value="1"/>
</dbReference>
<organism evidence="7 8">
    <name type="scientific">Candidatus Magnetoglobus multicellularis str. Araruama</name>
    <dbReference type="NCBI Taxonomy" id="890399"/>
    <lineage>
        <taxon>Bacteria</taxon>
        <taxon>Pseudomonadati</taxon>
        <taxon>Thermodesulfobacteriota</taxon>
        <taxon>Desulfobacteria</taxon>
        <taxon>Desulfobacterales</taxon>
        <taxon>Desulfobacteraceae</taxon>
        <taxon>Candidatus Magnetoglobus</taxon>
    </lineage>
</organism>
<feature type="modified residue" description="4-aspartylphosphate" evidence="4">
    <location>
        <position position="60"/>
    </location>
</feature>
<evidence type="ECO:0000256" key="2">
    <source>
        <dbReference type="ARBA" id="ARBA00012438"/>
    </source>
</evidence>
<dbReference type="SUPFAM" id="SSF55874">
    <property type="entry name" value="ATPase domain of HSP90 chaperone/DNA topoisomerase II/histidine kinase"/>
    <property type="match status" value="1"/>
</dbReference>
<dbReference type="SUPFAM" id="SSF47384">
    <property type="entry name" value="Homodimeric domain of signal transducing histidine kinase"/>
    <property type="match status" value="1"/>
</dbReference>
<dbReference type="EC" id="2.7.13.3" evidence="2"/>
<proteinExistence type="predicted"/>
<dbReference type="SUPFAM" id="SSF52172">
    <property type="entry name" value="CheY-like"/>
    <property type="match status" value="1"/>
</dbReference>
<dbReference type="Pfam" id="PF00072">
    <property type="entry name" value="Response_reg"/>
    <property type="match status" value="1"/>
</dbReference>
<comment type="catalytic activity">
    <reaction evidence="1">
        <text>ATP + protein L-histidine = ADP + protein N-phospho-L-histidine.</text>
        <dbReference type="EC" id="2.7.13.3"/>
    </reaction>
</comment>
<reference evidence="8" key="1">
    <citation type="submission" date="2012-11" db="EMBL/GenBank/DDBJ databases">
        <authorList>
            <person name="Lucero-Rivera Y.E."/>
            <person name="Tovar-Ramirez D."/>
        </authorList>
    </citation>
    <scope>NUCLEOTIDE SEQUENCE [LARGE SCALE GENOMIC DNA]</scope>
    <source>
        <strain evidence="8">Araruama</strain>
    </source>
</reference>
<evidence type="ECO:0000259" key="5">
    <source>
        <dbReference type="PROSITE" id="PS50109"/>
    </source>
</evidence>
<evidence type="ECO:0000256" key="4">
    <source>
        <dbReference type="PROSITE-ProRule" id="PRU00169"/>
    </source>
</evidence>
<dbReference type="SMART" id="SM00388">
    <property type="entry name" value="HisKA"/>
    <property type="match status" value="1"/>
</dbReference>
<evidence type="ECO:0000259" key="6">
    <source>
        <dbReference type="PROSITE" id="PS50110"/>
    </source>
</evidence>
<dbReference type="PROSITE" id="PS50109">
    <property type="entry name" value="HIS_KIN"/>
    <property type="match status" value="1"/>
</dbReference>
<dbReference type="PROSITE" id="PS50110">
    <property type="entry name" value="RESPONSE_REGULATORY"/>
    <property type="match status" value="1"/>
</dbReference>
<dbReference type="GO" id="GO:0000155">
    <property type="term" value="F:phosphorelay sensor kinase activity"/>
    <property type="evidence" value="ECO:0007669"/>
    <property type="project" value="InterPro"/>
</dbReference>
<protein>
    <recommendedName>
        <fullName evidence="2">histidine kinase</fullName>
        <ecNumber evidence="2">2.7.13.3</ecNumber>
    </recommendedName>
</protein>
<dbReference type="InterPro" id="IPR036890">
    <property type="entry name" value="HATPase_C_sf"/>
</dbReference>
<dbReference type="InterPro" id="IPR005467">
    <property type="entry name" value="His_kinase_dom"/>
</dbReference>
<dbReference type="CDD" id="cd19920">
    <property type="entry name" value="REC_PA4781-like"/>
    <property type="match status" value="1"/>
</dbReference>